<dbReference type="PhylomeDB" id="A0A0D2W1N6"/>
<dbReference type="GO" id="GO:0016592">
    <property type="term" value="C:mediator complex"/>
    <property type="evidence" value="ECO:0007669"/>
    <property type="project" value="InterPro"/>
</dbReference>
<protein>
    <recommendedName>
        <fullName evidence="4">Mediator of RNA polymerase II transcription subunit 8</fullName>
    </recommendedName>
</protein>
<name>A0A0D2W1N6_CAPO3</name>
<dbReference type="EMBL" id="KE346377">
    <property type="protein sequence ID" value="KJE98242.1"/>
    <property type="molecule type" value="Genomic_DNA"/>
</dbReference>
<evidence type="ECO:0000256" key="1">
    <source>
        <dbReference type="SAM" id="MobiDB-lite"/>
    </source>
</evidence>
<organism evidence="2 3">
    <name type="scientific">Capsaspora owczarzaki (strain ATCC 30864)</name>
    <dbReference type="NCBI Taxonomy" id="595528"/>
    <lineage>
        <taxon>Eukaryota</taxon>
        <taxon>Filasterea</taxon>
        <taxon>Capsaspora</taxon>
    </lineage>
</organism>
<dbReference type="Pfam" id="PF10232">
    <property type="entry name" value="Med8"/>
    <property type="match status" value="1"/>
</dbReference>
<dbReference type="AlphaFoldDB" id="A0A0D2W1N6"/>
<evidence type="ECO:0008006" key="4">
    <source>
        <dbReference type="Google" id="ProtNLM"/>
    </source>
</evidence>
<dbReference type="RefSeq" id="XP_004342490.1">
    <property type="nucleotide sequence ID" value="XM_004342441.2"/>
</dbReference>
<dbReference type="InterPro" id="IPR019364">
    <property type="entry name" value="Mediatior_Med8_fun/met"/>
</dbReference>
<dbReference type="GO" id="GO:0003712">
    <property type="term" value="F:transcription coregulator activity"/>
    <property type="evidence" value="ECO:0007669"/>
    <property type="project" value="InterPro"/>
</dbReference>
<keyword evidence="3" id="KW-1185">Reference proteome</keyword>
<dbReference type="STRING" id="595528.A0A0D2W1N6"/>
<proteinExistence type="predicted"/>
<sequence length="275" mass="29884">MQQQQPMQSAAVPLRPFPPAPPTAADAPSILDGALLARAEEMRATLNEFRLFDPRIQWQDVVSKFSVLLGQTHNFVNQLSRLPAPYELALVPGQFSSKRDPEVEVATQGRISAVKPDVIPDVLLRSRPPPELEVYAAPFKSAAAALREDVRQHLVTDDAQAMDMDAIDQPSMQQQEDEMITGAVDSHNSFVDECLAAVERARALNDQEAAESEPLGNRRAQASAANTDAGIIRAAIEAHAPFTKALVSAVVYGTRLRGQPVQPAGQPVVQQPFAR</sequence>
<accession>A0A0D2W1N6</accession>
<dbReference type="OrthoDB" id="150687at2759"/>
<reference evidence="3" key="1">
    <citation type="submission" date="2011-02" db="EMBL/GenBank/DDBJ databases">
        <title>The Genome Sequence of Capsaspora owczarzaki ATCC 30864.</title>
        <authorList>
            <person name="Russ C."/>
            <person name="Cuomo C."/>
            <person name="Burger G."/>
            <person name="Gray M.W."/>
            <person name="Holland P.W.H."/>
            <person name="King N."/>
            <person name="Lang F.B.F."/>
            <person name="Roger A.J."/>
            <person name="Ruiz-Trillo I."/>
            <person name="Young S.K."/>
            <person name="Zeng Q."/>
            <person name="Gargeya S."/>
            <person name="Alvarado L."/>
            <person name="Berlin A."/>
            <person name="Chapman S.B."/>
            <person name="Chen Z."/>
            <person name="Freedman E."/>
            <person name="Gellesch M."/>
            <person name="Goldberg J."/>
            <person name="Griggs A."/>
            <person name="Gujja S."/>
            <person name="Heilman E."/>
            <person name="Heiman D."/>
            <person name="Howarth C."/>
            <person name="Mehta T."/>
            <person name="Neiman D."/>
            <person name="Pearson M."/>
            <person name="Roberts A."/>
            <person name="Saif S."/>
            <person name="Shea T."/>
            <person name="Shenoy N."/>
            <person name="Sisk P."/>
            <person name="Stolte C."/>
            <person name="Sykes S."/>
            <person name="White J."/>
            <person name="Yandava C."/>
            <person name="Haas B."/>
            <person name="Nusbaum C."/>
            <person name="Birren B."/>
        </authorList>
    </citation>
    <scope>NUCLEOTIDE SEQUENCE</scope>
    <source>
        <strain evidence="3">ATCC 30864</strain>
    </source>
</reference>
<gene>
    <name evidence="2" type="ORF">CAOG_008235</name>
</gene>
<evidence type="ECO:0000313" key="3">
    <source>
        <dbReference type="Proteomes" id="UP000008743"/>
    </source>
</evidence>
<evidence type="ECO:0000313" key="2">
    <source>
        <dbReference type="EMBL" id="KJE98242.1"/>
    </source>
</evidence>
<dbReference type="InParanoid" id="A0A0D2W1N6"/>
<feature type="region of interest" description="Disordered" evidence="1">
    <location>
        <begin position="1"/>
        <end position="24"/>
    </location>
</feature>
<dbReference type="Proteomes" id="UP000008743">
    <property type="component" value="Unassembled WGS sequence"/>
</dbReference>
<dbReference type="GO" id="GO:0006357">
    <property type="term" value="P:regulation of transcription by RNA polymerase II"/>
    <property type="evidence" value="ECO:0007669"/>
    <property type="project" value="InterPro"/>
</dbReference>